<comment type="caution">
    <text evidence="1">The sequence shown here is derived from an EMBL/GenBank/DDBJ whole genome shotgun (WGS) entry which is preliminary data.</text>
</comment>
<reference evidence="1" key="1">
    <citation type="journal article" date="2023" name="Mol. Biol. Evol.">
        <title>Third-Generation Sequencing Reveals the Adaptive Role of the Epigenome in Three Deep-Sea Polychaetes.</title>
        <authorList>
            <person name="Perez M."/>
            <person name="Aroh O."/>
            <person name="Sun Y."/>
            <person name="Lan Y."/>
            <person name="Juniper S.K."/>
            <person name="Young C.R."/>
            <person name="Angers B."/>
            <person name="Qian P.Y."/>
        </authorList>
    </citation>
    <scope>NUCLEOTIDE SEQUENCE</scope>
    <source>
        <strain evidence="1">P08H-3</strain>
    </source>
</reference>
<evidence type="ECO:0000313" key="1">
    <source>
        <dbReference type="EMBL" id="KAK2138953.1"/>
    </source>
</evidence>
<feature type="non-terminal residue" evidence="1">
    <location>
        <position position="1"/>
    </location>
</feature>
<evidence type="ECO:0000313" key="2">
    <source>
        <dbReference type="Proteomes" id="UP001208570"/>
    </source>
</evidence>
<keyword evidence="2" id="KW-1185">Reference proteome</keyword>
<proteinExistence type="predicted"/>
<dbReference type="EMBL" id="JAODUP010002183">
    <property type="protein sequence ID" value="KAK2138953.1"/>
    <property type="molecule type" value="Genomic_DNA"/>
</dbReference>
<organism evidence="1 2">
    <name type="scientific">Paralvinella palmiformis</name>
    <dbReference type="NCBI Taxonomy" id="53620"/>
    <lineage>
        <taxon>Eukaryota</taxon>
        <taxon>Metazoa</taxon>
        <taxon>Spiralia</taxon>
        <taxon>Lophotrochozoa</taxon>
        <taxon>Annelida</taxon>
        <taxon>Polychaeta</taxon>
        <taxon>Sedentaria</taxon>
        <taxon>Canalipalpata</taxon>
        <taxon>Terebellida</taxon>
        <taxon>Terebelliformia</taxon>
        <taxon>Alvinellidae</taxon>
        <taxon>Paralvinella</taxon>
    </lineage>
</organism>
<name>A0AAD9MNT7_9ANNE</name>
<dbReference type="Proteomes" id="UP001208570">
    <property type="component" value="Unassembled WGS sequence"/>
</dbReference>
<gene>
    <name evidence="1" type="ORF">LSH36_2190g00031</name>
</gene>
<protein>
    <submittedName>
        <fullName evidence="1">Uncharacterized protein</fullName>
    </submittedName>
</protein>
<accession>A0AAD9MNT7</accession>
<dbReference type="AlphaFoldDB" id="A0AAD9MNT7"/>
<sequence length="83" mass="9601">MHRNSFCARNSTQYSGISYQNVQPYDVIEQEHDTKPDENMLKHSGTNSSNRSFLMNELVQCTEAPSCDNVFICFGQFHILMTY</sequence>